<organism evidence="1 2">
    <name type="scientific">Paenibacillus marchantiophytorum</name>
    <dbReference type="NCBI Taxonomy" id="1619310"/>
    <lineage>
        <taxon>Bacteria</taxon>
        <taxon>Bacillati</taxon>
        <taxon>Bacillota</taxon>
        <taxon>Bacilli</taxon>
        <taxon>Bacillales</taxon>
        <taxon>Paenibacillaceae</taxon>
        <taxon>Paenibacillus</taxon>
    </lineage>
</organism>
<dbReference type="RefSeq" id="WP_189012752.1">
    <property type="nucleotide sequence ID" value="NZ_BMHE01000014.1"/>
</dbReference>
<reference evidence="2" key="1">
    <citation type="journal article" date="2019" name="Int. J. Syst. Evol. Microbiol.">
        <title>The Global Catalogue of Microorganisms (GCM) 10K type strain sequencing project: providing services to taxonomists for standard genome sequencing and annotation.</title>
        <authorList>
            <consortium name="The Broad Institute Genomics Platform"/>
            <consortium name="The Broad Institute Genome Sequencing Center for Infectious Disease"/>
            <person name="Wu L."/>
            <person name="Ma J."/>
        </authorList>
    </citation>
    <scope>NUCLEOTIDE SEQUENCE [LARGE SCALE GENOMIC DNA]</scope>
    <source>
        <strain evidence="2">CGMCC 1.15043</strain>
    </source>
</reference>
<sequence>MNSFSITTTYTQKTRSFTTVAGTTVAIMDYRDYAEGADGIIANAQYEINYATSVGKKVIIGVETYDVPGSPGFVTFYQEGENYMNQELTKVLSYYSVPLDTQVMPFIIIHLIDP</sequence>
<keyword evidence="2" id="KW-1185">Reference proteome</keyword>
<dbReference type="EMBL" id="BMHE01000014">
    <property type="protein sequence ID" value="GFZ82806.1"/>
    <property type="molecule type" value="Genomic_DNA"/>
</dbReference>
<protein>
    <submittedName>
        <fullName evidence="1">Uncharacterized protein</fullName>
    </submittedName>
</protein>
<comment type="caution">
    <text evidence="1">The sequence shown here is derived from an EMBL/GenBank/DDBJ whole genome shotgun (WGS) entry which is preliminary data.</text>
</comment>
<name>A0ABQ1EQN7_9BACL</name>
<dbReference type="Proteomes" id="UP000615455">
    <property type="component" value="Unassembled WGS sequence"/>
</dbReference>
<proteinExistence type="predicted"/>
<gene>
    <name evidence="1" type="ORF">GCM10008018_30850</name>
</gene>
<evidence type="ECO:0000313" key="2">
    <source>
        <dbReference type="Proteomes" id="UP000615455"/>
    </source>
</evidence>
<accession>A0ABQ1EQN7</accession>
<evidence type="ECO:0000313" key="1">
    <source>
        <dbReference type="EMBL" id="GFZ82806.1"/>
    </source>
</evidence>